<evidence type="ECO:0000313" key="2">
    <source>
        <dbReference type="RefSeq" id="XP_025073416.1"/>
    </source>
</evidence>
<dbReference type="AlphaFoldDB" id="A0A8N1S3X3"/>
<protein>
    <submittedName>
        <fullName evidence="2">Uncharacterized protein LOC105424508 isoform X1</fullName>
    </submittedName>
</protein>
<accession>A0A8N1S3X3</accession>
<dbReference type="Proteomes" id="UP000504615">
    <property type="component" value="Unplaced"/>
</dbReference>
<evidence type="ECO:0000313" key="1">
    <source>
        <dbReference type="Proteomes" id="UP000504615"/>
    </source>
</evidence>
<sequence length="107" mass="12268">MTIRSRFQFIDKKKRICLRHLKTAGRCRNVIYHISSQDANECSLRLCPGTRDNSMTRDVESKSGVVMRIDPHYISLACCNNLWSLTACHSPISCDARKYFLILSAVM</sequence>
<name>A0A8N1S3X3_9HYME</name>
<dbReference type="RefSeq" id="XP_025073416.1">
    <property type="nucleotide sequence ID" value="XM_025217631.1"/>
</dbReference>
<keyword evidence="1" id="KW-1185">Reference proteome</keyword>
<proteinExistence type="predicted"/>
<organism evidence="1 2">
    <name type="scientific">Pogonomyrmex barbatus</name>
    <name type="common">red harvester ant</name>
    <dbReference type="NCBI Taxonomy" id="144034"/>
    <lineage>
        <taxon>Eukaryota</taxon>
        <taxon>Metazoa</taxon>
        <taxon>Ecdysozoa</taxon>
        <taxon>Arthropoda</taxon>
        <taxon>Hexapoda</taxon>
        <taxon>Insecta</taxon>
        <taxon>Pterygota</taxon>
        <taxon>Neoptera</taxon>
        <taxon>Endopterygota</taxon>
        <taxon>Hymenoptera</taxon>
        <taxon>Apocrita</taxon>
        <taxon>Aculeata</taxon>
        <taxon>Formicoidea</taxon>
        <taxon>Formicidae</taxon>
        <taxon>Myrmicinae</taxon>
        <taxon>Pogonomyrmex</taxon>
    </lineage>
</organism>
<gene>
    <name evidence="2" type="primary">LOC105424508</name>
</gene>
<reference evidence="2" key="1">
    <citation type="submission" date="2025-08" db="UniProtKB">
        <authorList>
            <consortium name="RefSeq"/>
        </authorList>
    </citation>
    <scope>IDENTIFICATION</scope>
</reference>
<dbReference type="GeneID" id="105424508"/>